<protein>
    <recommendedName>
        <fullName evidence="4">Chaplin</fullName>
    </recommendedName>
</protein>
<feature type="chain" id="PRO_5039564990" description="Chaplin" evidence="1">
    <location>
        <begin position="29"/>
        <end position="82"/>
    </location>
</feature>
<keyword evidence="1" id="KW-0732">Signal</keyword>
<dbReference type="RefSeq" id="WP_156216054.1">
    <property type="nucleotide sequence ID" value="NZ_WOFH01000003.1"/>
</dbReference>
<dbReference type="AlphaFoldDB" id="A0A7K1KYM5"/>
<sequence length="82" mass="8015">MKRRVSIVVGGLASAALLSLAPATAASADGPHDSGNIESNGNSAVNIPIGLCGSNIPVVSIPVPVLNGGNQNVGQCVVQGIE</sequence>
<evidence type="ECO:0000256" key="1">
    <source>
        <dbReference type="SAM" id="SignalP"/>
    </source>
</evidence>
<evidence type="ECO:0000313" key="2">
    <source>
        <dbReference type="EMBL" id="MUN37046.1"/>
    </source>
</evidence>
<proteinExistence type="predicted"/>
<evidence type="ECO:0000313" key="3">
    <source>
        <dbReference type="Proteomes" id="UP000432015"/>
    </source>
</evidence>
<keyword evidence="3" id="KW-1185">Reference proteome</keyword>
<accession>A0A7K1KYM5</accession>
<organism evidence="2 3">
    <name type="scientific">Actinomadura litoris</name>
    <dbReference type="NCBI Taxonomy" id="2678616"/>
    <lineage>
        <taxon>Bacteria</taxon>
        <taxon>Bacillati</taxon>
        <taxon>Actinomycetota</taxon>
        <taxon>Actinomycetes</taxon>
        <taxon>Streptosporangiales</taxon>
        <taxon>Thermomonosporaceae</taxon>
        <taxon>Actinomadura</taxon>
    </lineage>
</organism>
<feature type="signal peptide" evidence="1">
    <location>
        <begin position="1"/>
        <end position="28"/>
    </location>
</feature>
<evidence type="ECO:0008006" key="4">
    <source>
        <dbReference type="Google" id="ProtNLM"/>
    </source>
</evidence>
<name>A0A7K1KYM5_9ACTN</name>
<dbReference type="EMBL" id="WOFH01000003">
    <property type="protein sequence ID" value="MUN37046.1"/>
    <property type="molecule type" value="Genomic_DNA"/>
</dbReference>
<dbReference type="Proteomes" id="UP000432015">
    <property type="component" value="Unassembled WGS sequence"/>
</dbReference>
<reference evidence="2 3" key="1">
    <citation type="submission" date="2019-11" db="EMBL/GenBank/DDBJ databases">
        <authorList>
            <person name="Cao P."/>
        </authorList>
    </citation>
    <scope>NUCLEOTIDE SEQUENCE [LARGE SCALE GENOMIC DNA]</scope>
    <source>
        <strain evidence="2 3">NEAU-AAG5</strain>
    </source>
</reference>
<gene>
    <name evidence="2" type="ORF">GNZ18_10605</name>
</gene>
<comment type="caution">
    <text evidence="2">The sequence shown here is derived from an EMBL/GenBank/DDBJ whole genome shotgun (WGS) entry which is preliminary data.</text>
</comment>